<dbReference type="Proteomes" id="UP000551327">
    <property type="component" value="Unassembled WGS sequence"/>
</dbReference>
<evidence type="ECO:0008006" key="3">
    <source>
        <dbReference type="Google" id="ProtNLM"/>
    </source>
</evidence>
<name>A0A7X1KNY7_9SPHN</name>
<reference evidence="1 2" key="1">
    <citation type="submission" date="2020-08" db="EMBL/GenBank/DDBJ databases">
        <title>The genome sequence of type strain Novosphingobium piscinae KCTC 42194.</title>
        <authorList>
            <person name="Liu Y."/>
        </authorList>
    </citation>
    <scope>NUCLEOTIDE SEQUENCE [LARGE SCALE GENOMIC DNA]</scope>
    <source>
        <strain evidence="1 2">KCTC 42194</strain>
    </source>
</reference>
<evidence type="ECO:0000313" key="1">
    <source>
        <dbReference type="EMBL" id="MBC2667933.1"/>
    </source>
</evidence>
<evidence type="ECO:0000313" key="2">
    <source>
        <dbReference type="Proteomes" id="UP000551327"/>
    </source>
</evidence>
<sequence length="495" mass="55751">MTTAKELLTKMRLGTSVAEFDEDLENYFVRTNVFHEFINGRKDIIAGDKGTGKTAIFRYLNKNFSLIEELDGKLLIAAFNPSGSPIFSQLSDQNIINESQYSSLWKLYIFALVGNTIIQGDTRLEGSQLDLLLKALGVRIAIPSPKNVFGTVLSRLPNFFHWKSAELSMTISESGIPIIVPKIEFADRDEKGSSSDFVSPEDALAILDRTVSESGQEIWVSFDRLDEAFHGQPDTEVKALRALLRTYLDLSDLEAIKLKLFLRKDLFRRVTSGGFVNLTHINAKKIEIIWDEEDLLNLLARRIRENSDFSTTLGIDNADDQAIFDRIFPDQVDLGSRKPKTWIWMMRRIRDGNDSKPPRNLIDLISHAREAQIRKEDRQTRDFTSSPLIEPDALRKGLTQLSQSRVNDTLIAESGILSLEIEKFRGGKAEHNATSLSYILGTSEDNVMAAIKPLRDIGFLEETGGTFKIPALYREGLEVTQGKAFQDDGNPEDDD</sequence>
<dbReference type="AlphaFoldDB" id="A0A7X1KNY7"/>
<dbReference type="RefSeq" id="WP_185677836.1">
    <property type="nucleotide sequence ID" value="NZ_JACLAX010000002.1"/>
</dbReference>
<dbReference type="NCBIfam" id="NF047389">
    <property type="entry name" value="ATPase_Sll1717"/>
    <property type="match status" value="1"/>
</dbReference>
<accession>A0A7X1KNY7</accession>
<keyword evidence="2" id="KW-1185">Reference proteome</keyword>
<dbReference type="InterPro" id="IPR059206">
    <property type="entry name" value="Sll1717-like"/>
</dbReference>
<comment type="caution">
    <text evidence="1">The sequence shown here is derived from an EMBL/GenBank/DDBJ whole genome shotgun (WGS) entry which is preliminary data.</text>
</comment>
<organism evidence="1 2">
    <name type="scientific">Novosphingobium piscinae</name>
    <dbReference type="NCBI Taxonomy" id="1507448"/>
    <lineage>
        <taxon>Bacteria</taxon>
        <taxon>Pseudomonadati</taxon>
        <taxon>Pseudomonadota</taxon>
        <taxon>Alphaproteobacteria</taxon>
        <taxon>Sphingomonadales</taxon>
        <taxon>Sphingomonadaceae</taxon>
        <taxon>Novosphingobium</taxon>
    </lineage>
</organism>
<gene>
    <name evidence="1" type="ORF">H7F53_02090</name>
</gene>
<proteinExistence type="predicted"/>
<dbReference type="EMBL" id="JACLAX010000002">
    <property type="protein sequence ID" value="MBC2667933.1"/>
    <property type="molecule type" value="Genomic_DNA"/>
</dbReference>
<protein>
    <recommendedName>
        <fullName evidence="3">ATPase</fullName>
    </recommendedName>
</protein>